<dbReference type="KEGG" id="qsa:O6P43_024233"/>
<dbReference type="CDD" id="cd13132">
    <property type="entry name" value="MATE_eukaryotic"/>
    <property type="match status" value="1"/>
</dbReference>
<dbReference type="AlphaFoldDB" id="A0AAD7PEP8"/>
<sequence length="546" mass="59828">THLFKPTSYIHSSVNRVQTMSQFSSAYATCKCNMDQPNLPTTKLEEPDMFIPLIPKSPTMQQQNKKIDKTHLALAIKEAKCIANVALPMVLTGFLIYCRSMISMLFLGSLGDLALAGGSLAIGFANITGYSVLSGLAMGMEPLCGQAFGAKRFKLLGLVMQRTVILLLLTSIPISLLWFNMKKILLFCGQEDNIATQAQSYILYSLPDLIAQSLLHPLRIYLRTQSITLPLTYCATLAILLHIPINYLLVSALNLGIKGVALSAIWTNFNLVGSLIIYIIISGVYLKTWTGISSECLKGWKSLVNLAIPSCISVCLEWWWYELMILLCGLLFNPQATVASMGILIQTTALIYIFPSSLSFGVSTRVGNELGANSPQRAKLAAVIGLCFSFILGFSALFFAVSVRKIWAFMFTQDAEIIALTSMVLPIIGLCELGNCPQTTVCGVLRGSARPKLGANVNLGCFYLVGMPVALWLSFFAGYDFKGLWLGLLAAQGSCLLAMLFVLARTNWECQAERAKELTSSVANREEEYGDDQDQKLEDEGMDLLV</sequence>
<dbReference type="InterPro" id="IPR002528">
    <property type="entry name" value="MATE_fam"/>
</dbReference>
<keyword evidence="5 6" id="KW-0472">Membrane</keyword>
<proteinExistence type="inferred from homology"/>
<feature type="non-terminal residue" evidence="8">
    <location>
        <position position="1"/>
    </location>
</feature>
<name>A0AAD7PEP8_QUISA</name>
<dbReference type="Proteomes" id="UP001163823">
    <property type="component" value="Chromosome 10"/>
</dbReference>
<evidence type="ECO:0000256" key="2">
    <source>
        <dbReference type="ARBA" id="ARBA00010199"/>
    </source>
</evidence>
<organism evidence="8 9">
    <name type="scientific">Quillaja saponaria</name>
    <name type="common">Soap bark tree</name>
    <dbReference type="NCBI Taxonomy" id="32244"/>
    <lineage>
        <taxon>Eukaryota</taxon>
        <taxon>Viridiplantae</taxon>
        <taxon>Streptophyta</taxon>
        <taxon>Embryophyta</taxon>
        <taxon>Tracheophyta</taxon>
        <taxon>Spermatophyta</taxon>
        <taxon>Magnoliopsida</taxon>
        <taxon>eudicotyledons</taxon>
        <taxon>Gunneridae</taxon>
        <taxon>Pentapetalae</taxon>
        <taxon>rosids</taxon>
        <taxon>fabids</taxon>
        <taxon>Fabales</taxon>
        <taxon>Quillajaceae</taxon>
        <taxon>Quillaja</taxon>
    </lineage>
</organism>
<evidence type="ECO:0000256" key="1">
    <source>
        <dbReference type="ARBA" id="ARBA00004141"/>
    </source>
</evidence>
<accession>A0AAD7PEP8</accession>
<evidence type="ECO:0000313" key="8">
    <source>
        <dbReference type="EMBL" id="KAJ7952377.1"/>
    </source>
</evidence>
<dbReference type="GO" id="GO:0042910">
    <property type="term" value="F:xenobiotic transmembrane transporter activity"/>
    <property type="evidence" value="ECO:0007669"/>
    <property type="project" value="InterPro"/>
</dbReference>
<dbReference type="GO" id="GO:1990961">
    <property type="term" value="P:xenobiotic detoxification by transmembrane export across the plasma membrane"/>
    <property type="evidence" value="ECO:0007669"/>
    <property type="project" value="InterPro"/>
</dbReference>
<dbReference type="InterPro" id="IPR045069">
    <property type="entry name" value="MATE_euk"/>
</dbReference>
<evidence type="ECO:0000256" key="4">
    <source>
        <dbReference type="ARBA" id="ARBA00022989"/>
    </source>
</evidence>
<keyword evidence="3 6" id="KW-0812">Transmembrane</keyword>
<dbReference type="PANTHER" id="PTHR11206">
    <property type="entry name" value="MULTIDRUG RESISTANCE PROTEIN"/>
    <property type="match status" value="1"/>
</dbReference>
<comment type="subcellular location">
    <subcellularLocation>
        <location evidence="1">Membrane</location>
        <topology evidence="1">Multi-pass membrane protein</topology>
    </subcellularLocation>
</comment>
<feature type="transmembrane region" description="Helical" evidence="6">
    <location>
        <begin position="261"/>
        <end position="286"/>
    </location>
</feature>
<feature type="region of interest" description="Disordered" evidence="7">
    <location>
        <begin position="523"/>
        <end position="546"/>
    </location>
</feature>
<keyword evidence="4 6" id="KW-1133">Transmembrane helix</keyword>
<gene>
    <name evidence="8" type="ORF">O6P43_024233</name>
</gene>
<feature type="transmembrane region" description="Helical" evidence="6">
    <location>
        <begin position="380"/>
        <end position="401"/>
    </location>
</feature>
<feature type="transmembrane region" description="Helical" evidence="6">
    <location>
        <begin position="483"/>
        <end position="504"/>
    </location>
</feature>
<evidence type="ECO:0000256" key="3">
    <source>
        <dbReference type="ARBA" id="ARBA00022692"/>
    </source>
</evidence>
<feature type="transmembrane region" description="Helical" evidence="6">
    <location>
        <begin position="339"/>
        <end position="360"/>
    </location>
</feature>
<dbReference type="GO" id="GO:0016020">
    <property type="term" value="C:membrane"/>
    <property type="evidence" value="ECO:0007669"/>
    <property type="project" value="UniProtKB-SubCell"/>
</dbReference>
<comment type="caution">
    <text evidence="8">The sequence shown here is derived from an EMBL/GenBank/DDBJ whole genome shotgun (WGS) entry which is preliminary data.</text>
</comment>
<feature type="transmembrane region" description="Helical" evidence="6">
    <location>
        <begin position="227"/>
        <end position="249"/>
    </location>
</feature>
<dbReference type="NCBIfam" id="TIGR00797">
    <property type="entry name" value="matE"/>
    <property type="match status" value="1"/>
</dbReference>
<feature type="transmembrane region" description="Helical" evidence="6">
    <location>
        <begin position="455"/>
        <end position="477"/>
    </location>
</feature>
<evidence type="ECO:0000256" key="6">
    <source>
        <dbReference type="RuleBase" id="RU004914"/>
    </source>
</evidence>
<feature type="transmembrane region" description="Helical" evidence="6">
    <location>
        <begin position="306"/>
        <end position="332"/>
    </location>
</feature>
<protein>
    <recommendedName>
        <fullName evidence="6">Protein DETOXIFICATION</fullName>
    </recommendedName>
    <alternativeName>
        <fullName evidence="6">Multidrug and toxic compound extrusion protein</fullName>
    </alternativeName>
</protein>
<evidence type="ECO:0000256" key="5">
    <source>
        <dbReference type="ARBA" id="ARBA00023136"/>
    </source>
</evidence>
<dbReference type="GO" id="GO:0015297">
    <property type="term" value="F:antiporter activity"/>
    <property type="evidence" value="ECO:0007669"/>
    <property type="project" value="InterPro"/>
</dbReference>
<feature type="transmembrane region" description="Helical" evidence="6">
    <location>
        <begin position="159"/>
        <end position="179"/>
    </location>
</feature>
<feature type="transmembrane region" description="Helical" evidence="6">
    <location>
        <begin position="113"/>
        <end position="138"/>
    </location>
</feature>
<comment type="caution">
    <text evidence="6">Lacks conserved residue(s) required for the propagation of feature annotation.</text>
</comment>
<evidence type="ECO:0000256" key="7">
    <source>
        <dbReference type="SAM" id="MobiDB-lite"/>
    </source>
</evidence>
<comment type="similarity">
    <text evidence="2 6">Belongs to the multi antimicrobial extrusion (MATE) (TC 2.A.66.1) family.</text>
</comment>
<evidence type="ECO:0000313" key="9">
    <source>
        <dbReference type="Proteomes" id="UP001163823"/>
    </source>
</evidence>
<keyword evidence="9" id="KW-1185">Reference proteome</keyword>
<dbReference type="Pfam" id="PF01554">
    <property type="entry name" value="MatE"/>
    <property type="match status" value="2"/>
</dbReference>
<reference evidence="8" key="1">
    <citation type="journal article" date="2023" name="Science">
        <title>Elucidation of the pathway for biosynthesis of saponin adjuvants from the soapbark tree.</title>
        <authorList>
            <person name="Reed J."/>
            <person name="Orme A."/>
            <person name="El-Demerdash A."/>
            <person name="Owen C."/>
            <person name="Martin L.B.B."/>
            <person name="Misra R.C."/>
            <person name="Kikuchi S."/>
            <person name="Rejzek M."/>
            <person name="Martin A.C."/>
            <person name="Harkess A."/>
            <person name="Leebens-Mack J."/>
            <person name="Louveau T."/>
            <person name="Stephenson M.J."/>
            <person name="Osbourn A."/>
        </authorList>
    </citation>
    <scope>NUCLEOTIDE SEQUENCE</scope>
    <source>
        <strain evidence="8">S10</strain>
    </source>
</reference>
<dbReference type="EMBL" id="JARAOO010000010">
    <property type="protein sequence ID" value="KAJ7952377.1"/>
    <property type="molecule type" value="Genomic_DNA"/>
</dbReference>